<dbReference type="Proteomes" id="UP001215712">
    <property type="component" value="Unassembled WGS sequence"/>
</dbReference>
<comment type="caution">
    <text evidence="4">The sequence shown here is derived from an EMBL/GenBank/DDBJ whole genome shotgun (WGS) entry which is preliminary data.</text>
</comment>
<evidence type="ECO:0000256" key="1">
    <source>
        <dbReference type="ARBA" id="ARBA00022679"/>
    </source>
</evidence>
<keyword evidence="2" id="KW-0012">Acyltransferase</keyword>
<dbReference type="CDD" id="cd04301">
    <property type="entry name" value="NAT_SF"/>
    <property type="match status" value="1"/>
</dbReference>
<dbReference type="EMBL" id="JAQJAN010000001">
    <property type="protein sequence ID" value="KAJ5740641.1"/>
    <property type="molecule type" value="Genomic_DNA"/>
</dbReference>
<name>A0AAD6HWG5_9EURO</name>
<dbReference type="GO" id="GO:0016747">
    <property type="term" value="F:acyltransferase activity, transferring groups other than amino-acyl groups"/>
    <property type="evidence" value="ECO:0007669"/>
    <property type="project" value="InterPro"/>
</dbReference>
<dbReference type="SUPFAM" id="SSF55729">
    <property type="entry name" value="Acyl-CoA N-acyltransferases (Nat)"/>
    <property type="match status" value="1"/>
</dbReference>
<dbReference type="Pfam" id="PF00583">
    <property type="entry name" value="Acetyltransf_1"/>
    <property type="match status" value="1"/>
</dbReference>
<organism evidence="4 5">
    <name type="scientific">Penicillium malachiteum</name>
    <dbReference type="NCBI Taxonomy" id="1324776"/>
    <lineage>
        <taxon>Eukaryota</taxon>
        <taxon>Fungi</taxon>
        <taxon>Dikarya</taxon>
        <taxon>Ascomycota</taxon>
        <taxon>Pezizomycotina</taxon>
        <taxon>Eurotiomycetes</taxon>
        <taxon>Eurotiomycetidae</taxon>
        <taxon>Eurotiales</taxon>
        <taxon>Aspergillaceae</taxon>
        <taxon>Penicillium</taxon>
    </lineage>
</organism>
<dbReference type="InterPro" id="IPR000182">
    <property type="entry name" value="GNAT_dom"/>
</dbReference>
<evidence type="ECO:0000313" key="4">
    <source>
        <dbReference type="EMBL" id="KAJ5740641.1"/>
    </source>
</evidence>
<evidence type="ECO:0000259" key="3">
    <source>
        <dbReference type="PROSITE" id="PS51186"/>
    </source>
</evidence>
<reference evidence="4" key="2">
    <citation type="submission" date="2023-01" db="EMBL/GenBank/DDBJ databases">
        <authorList>
            <person name="Petersen C."/>
        </authorList>
    </citation>
    <scope>NUCLEOTIDE SEQUENCE</scope>
    <source>
        <strain evidence="4">IBT 17514</strain>
    </source>
</reference>
<keyword evidence="1" id="KW-0808">Transferase</keyword>
<reference evidence="4" key="1">
    <citation type="journal article" date="2023" name="IMA Fungus">
        <title>Comparative genomic study of the Penicillium genus elucidates a diverse pangenome and 15 lateral gene transfer events.</title>
        <authorList>
            <person name="Petersen C."/>
            <person name="Sorensen T."/>
            <person name="Nielsen M.R."/>
            <person name="Sondergaard T.E."/>
            <person name="Sorensen J.L."/>
            <person name="Fitzpatrick D.A."/>
            <person name="Frisvad J.C."/>
            <person name="Nielsen K.L."/>
        </authorList>
    </citation>
    <scope>NUCLEOTIDE SEQUENCE</scope>
    <source>
        <strain evidence="4">IBT 17514</strain>
    </source>
</reference>
<evidence type="ECO:0000313" key="5">
    <source>
        <dbReference type="Proteomes" id="UP001215712"/>
    </source>
</evidence>
<feature type="domain" description="N-acetyltransferase" evidence="3">
    <location>
        <begin position="119"/>
        <end position="224"/>
    </location>
</feature>
<protein>
    <recommendedName>
        <fullName evidence="3">N-acetyltransferase domain-containing protein</fullName>
    </recommendedName>
</protein>
<dbReference type="InterPro" id="IPR016181">
    <property type="entry name" value="Acyl_CoA_acyltransferase"/>
</dbReference>
<dbReference type="PROSITE" id="PS51186">
    <property type="entry name" value="GNAT"/>
    <property type="match status" value="1"/>
</dbReference>
<accession>A0AAD6HWG5</accession>
<gene>
    <name evidence="4" type="ORF">N7493_000513</name>
</gene>
<dbReference type="Gene3D" id="3.40.630.30">
    <property type="match status" value="1"/>
</dbReference>
<dbReference type="PANTHER" id="PTHR43420">
    <property type="entry name" value="ACETYLTRANSFERASE"/>
    <property type="match status" value="1"/>
</dbReference>
<dbReference type="PANTHER" id="PTHR43420:SF47">
    <property type="entry name" value="N-ACETYLTRANSFERASE DOMAIN-CONTAINING PROTEIN"/>
    <property type="match status" value="1"/>
</dbReference>
<dbReference type="InterPro" id="IPR050680">
    <property type="entry name" value="YpeA/RimI_acetyltransf"/>
</dbReference>
<sequence>MATNYTYSYFRVSKSEEIHQSAHKYRDLRLQALQVSPESFASTYETESAFTENDWINRLTDPGYEVFICAATCHRSSSSEPNTIEWVGQVTLRGPASSQDFTLPAASCQPPQKPDSEEERWQMLSLFTLPEHRGNGLGANLCQEALDYLRKYRVSPPSIHVRLMARPENQVAVKLYQRLGFIAAGNCCLSEALVANGDGHLLPKDLSATKWSTRAGLIMSLWIDRSA</sequence>
<evidence type="ECO:0000256" key="2">
    <source>
        <dbReference type="ARBA" id="ARBA00023315"/>
    </source>
</evidence>
<proteinExistence type="predicted"/>
<dbReference type="AlphaFoldDB" id="A0AAD6HWG5"/>
<keyword evidence="5" id="KW-1185">Reference proteome</keyword>